<proteinExistence type="predicted"/>
<dbReference type="EMBL" id="JANJQO010001656">
    <property type="protein sequence ID" value="KAJ2969854.1"/>
    <property type="molecule type" value="Genomic_DNA"/>
</dbReference>
<reference evidence="1" key="1">
    <citation type="submission" date="2022-08" db="EMBL/GenBank/DDBJ databases">
        <title>Genome Sequence of Lecanicillium fungicola.</title>
        <authorList>
            <person name="Buettner E."/>
        </authorList>
    </citation>
    <scope>NUCLEOTIDE SEQUENCE</scope>
    <source>
        <strain evidence="1">Babe33</strain>
    </source>
</reference>
<organism evidence="1 2">
    <name type="scientific">Zarea fungicola</name>
    <dbReference type="NCBI Taxonomy" id="93591"/>
    <lineage>
        <taxon>Eukaryota</taxon>
        <taxon>Fungi</taxon>
        <taxon>Dikarya</taxon>
        <taxon>Ascomycota</taxon>
        <taxon>Pezizomycotina</taxon>
        <taxon>Sordariomycetes</taxon>
        <taxon>Hypocreomycetidae</taxon>
        <taxon>Hypocreales</taxon>
        <taxon>Cordycipitaceae</taxon>
        <taxon>Zarea</taxon>
    </lineage>
</organism>
<keyword evidence="2" id="KW-1185">Reference proteome</keyword>
<evidence type="ECO:0000313" key="2">
    <source>
        <dbReference type="Proteomes" id="UP001143910"/>
    </source>
</evidence>
<accession>A0ACC1MSP8</accession>
<protein>
    <submittedName>
        <fullName evidence="1">Uncharacterized protein</fullName>
    </submittedName>
</protein>
<dbReference type="Proteomes" id="UP001143910">
    <property type="component" value="Unassembled WGS sequence"/>
</dbReference>
<comment type="caution">
    <text evidence="1">The sequence shown here is derived from an EMBL/GenBank/DDBJ whole genome shotgun (WGS) entry which is preliminary data.</text>
</comment>
<sequence length="392" mass="43637">MGKMDLANEDMKRTRNQRKPKSAIDRMRRTSEGIEPTQVVMTSAFEVERVKGVYDSSSPILGQEEVTPPPPRRIAKAKKKREPLTKLSVNVPIAHLDQTNTRSHHRTTGQSRKGRTVPAYDSSIVHGPSILPHNIFRDEHGPLNVYNARALTSSSHQHSKILHYDHSGMHSINPISQPALTSQLAVSRDTFPYGRDDLSGLPDLKHNNYPSDLSHHPDPAGSLNANVFGTQSRLAVAMNQHFSAYDRFQYHDSHPITPKHDEYLSLSGSVSLLNSSPSFMNLPENNPLLSQDRSIPKGFLQSSSEKSHNKASSFSRFKPMNYNQEPVECTNSVEVEDMLVDDIKVESRLCEIVHSSVDNDHDDPTLDAAGSWAAESIFDGLSTNLGQDDTAY</sequence>
<evidence type="ECO:0000313" key="1">
    <source>
        <dbReference type="EMBL" id="KAJ2969854.1"/>
    </source>
</evidence>
<name>A0ACC1MSP8_9HYPO</name>
<gene>
    <name evidence="1" type="ORF">NQ176_g8458</name>
</gene>